<gene>
    <name evidence="1" type="ORF">OLEA9_A117552</name>
</gene>
<feature type="non-terminal residue" evidence="1">
    <location>
        <position position="55"/>
    </location>
</feature>
<dbReference type="Gramene" id="OE9A117552T1">
    <property type="protein sequence ID" value="OE9A117552C1"/>
    <property type="gene ID" value="OE9A117552"/>
</dbReference>
<dbReference type="Proteomes" id="UP000594638">
    <property type="component" value="Unassembled WGS sequence"/>
</dbReference>
<keyword evidence="2" id="KW-1185">Reference proteome</keyword>
<sequence length="55" mass="6133">FASEARVLGNGNAGFVTTRDSHFVLDGSPFLFNGFNAYWMMHLSADPSERYNDTT</sequence>
<organism evidence="1 2">
    <name type="scientific">Olea europaea subsp. europaea</name>
    <dbReference type="NCBI Taxonomy" id="158383"/>
    <lineage>
        <taxon>Eukaryota</taxon>
        <taxon>Viridiplantae</taxon>
        <taxon>Streptophyta</taxon>
        <taxon>Embryophyta</taxon>
        <taxon>Tracheophyta</taxon>
        <taxon>Spermatophyta</taxon>
        <taxon>Magnoliopsida</taxon>
        <taxon>eudicotyledons</taxon>
        <taxon>Gunneridae</taxon>
        <taxon>Pentapetalae</taxon>
        <taxon>asterids</taxon>
        <taxon>lamiids</taxon>
        <taxon>Lamiales</taxon>
        <taxon>Oleaceae</taxon>
        <taxon>Oleeae</taxon>
        <taxon>Olea</taxon>
    </lineage>
</organism>
<evidence type="ECO:0000313" key="2">
    <source>
        <dbReference type="Proteomes" id="UP000594638"/>
    </source>
</evidence>
<feature type="non-terminal residue" evidence="1">
    <location>
        <position position="1"/>
    </location>
</feature>
<name>A0A8S0VGA2_OLEEU</name>
<proteinExistence type="predicted"/>
<dbReference type="SUPFAM" id="SSF51445">
    <property type="entry name" value="(Trans)glycosidases"/>
    <property type="match status" value="1"/>
</dbReference>
<accession>A0A8S0VGA2</accession>
<dbReference type="EMBL" id="CACTIH010009721">
    <property type="protein sequence ID" value="CAA3032855.1"/>
    <property type="molecule type" value="Genomic_DNA"/>
</dbReference>
<dbReference type="OrthoDB" id="406631at2759"/>
<dbReference type="AlphaFoldDB" id="A0A8S0VGA2"/>
<dbReference type="InterPro" id="IPR017853">
    <property type="entry name" value="GH"/>
</dbReference>
<protein>
    <submittedName>
        <fullName evidence="1">Mannan endo-1,4-beta-mannosidase 5</fullName>
    </submittedName>
</protein>
<evidence type="ECO:0000313" key="1">
    <source>
        <dbReference type="EMBL" id="CAA3032855.1"/>
    </source>
</evidence>
<comment type="caution">
    <text evidence="1">The sequence shown here is derived from an EMBL/GenBank/DDBJ whole genome shotgun (WGS) entry which is preliminary data.</text>
</comment>
<reference evidence="1 2" key="1">
    <citation type="submission" date="2019-12" db="EMBL/GenBank/DDBJ databases">
        <authorList>
            <person name="Alioto T."/>
            <person name="Alioto T."/>
            <person name="Gomez Garrido J."/>
        </authorList>
    </citation>
    <scope>NUCLEOTIDE SEQUENCE [LARGE SCALE GENOMIC DNA]</scope>
</reference>
<dbReference type="Gene3D" id="3.20.20.80">
    <property type="entry name" value="Glycosidases"/>
    <property type="match status" value="1"/>
</dbReference>